<feature type="chain" id="PRO_5045628747" evidence="1">
    <location>
        <begin position="19"/>
        <end position="273"/>
    </location>
</feature>
<keyword evidence="3" id="KW-1185">Reference proteome</keyword>
<dbReference type="EMBL" id="CAXLJM020000035">
    <property type="protein sequence ID" value="CAL8103688.1"/>
    <property type="molecule type" value="Genomic_DNA"/>
</dbReference>
<evidence type="ECO:0000256" key="1">
    <source>
        <dbReference type="SAM" id="SignalP"/>
    </source>
</evidence>
<evidence type="ECO:0000313" key="2">
    <source>
        <dbReference type="EMBL" id="CAL8103688.1"/>
    </source>
</evidence>
<accession>A0ABP1QIN7</accession>
<proteinExistence type="predicted"/>
<evidence type="ECO:0000313" key="3">
    <source>
        <dbReference type="Proteomes" id="UP001642540"/>
    </source>
</evidence>
<dbReference type="Proteomes" id="UP001642540">
    <property type="component" value="Unassembled WGS sequence"/>
</dbReference>
<gene>
    <name evidence="2" type="ORF">ODALV1_LOCUS11524</name>
</gene>
<keyword evidence="1" id="KW-0732">Signal</keyword>
<feature type="signal peptide" evidence="1">
    <location>
        <begin position="1"/>
        <end position="18"/>
    </location>
</feature>
<name>A0ABP1QIN7_9HEXA</name>
<comment type="caution">
    <text evidence="2">The sequence shown here is derived from an EMBL/GenBank/DDBJ whole genome shotgun (WGS) entry which is preliminary data.</text>
</comment>
<sequence>MKFTVLVVVLFCAISTQAILKFDKFPDQKSLSPLQKLGVFALSNLKSSSKALPWSDIFAQEEIITYLDIIYIDYRSLLVQVIALAAETKFTGQKRTTSINEMTPSSFKNTFHVPHIQWHSPKFLLNVTDHELNEQHLTEDVYGALNNVTIITSADYTVVPELGLQIDNLCIDFSIGYSRTNVERMSIIRSDGSVELEEPFKSDITEAIREIWDLYKKEYETSLQLRINCFLSNNRSDPLCYNEDSYDGPVNEYFGENFLHLFETIVLGSMDRK</sequence>
<protein>
    <submittedName>
        <fullName evidence="2">Uncharacterized protein</fullName>
    </submittedName>
</protein>
<reference evidence="2 3" key="1">
    <citation type="submission" date="2024-08" db="EMBL/GenBank/DDBJ databases">
        <authorList>
            <person name="Cucini C."/>
            <person name="Frati F."/>
        </authorList>
    </citation>
    <scope>NUCLEOTIDE SEQUENCE [LARGE SCALE GENOMIC DNA]</scope>
</reference>
<organism evidence="2 3">
    <name type="scientific">Orchesella dallaii</name>
    <dbReference type="NCBI Taxonomy" id="48710"/>
    <lineage>
        <taxon>Eukaryota</taxon>
        <taxon>Metazoa</taxon>
        <taxon>Ecdysozoa</taxon>
        <taxon>Arthropoda</taxon>
        <taxon>Hexapoda</taxon>
        <taxon>Collembola</taxon>
        <taxon>Entomobryomorpha</taxon>
        <taxon>Entomobryoidea</taxon>
        <taxon>Orchesellidae</taxon>
        <taxon>Orchesellinae</taxon>
        <taxon>Orchesella</taxon>
    </lineage>
</organism>